<evidence type="ECO:0000313" key="2">
    <source>
        <dbReference type="EMBL" id="MEE4025885.1"/>
    </source>
</evidence>
<proteinExistence type="predicted"/>
<evidence type="ECO:0000313" key="3">
    <source>
        <dbReference type="Proteomes" id="UP001335729"/>
    </source>
</evidence>
<keyword evidence="1" id="KW-0732">Signal</keyword>
<sequence length="182" mass="18261">MAVSKTRRAVGAGVAFIGVGAAGLLMAAPANAAVTGVEITSPSGYALSSGSYGAGCGYTVEATVNDNNPGAPVQFELFEVVGGSTNAVEDLGTETATQNVASVDWTPGATGAYQIGARQQLTPAVEDDPMTPGDESAPATWTAYVMSDTYNVTGTGIQVPAATLGSVDFDLPFADSCVVLPF</sequence>
<accession>A0ABU7N006</accession>
<dbReference type="EMBL" id="JAZDUE010000026">
    <property type="protein sequence ID" value="MEE4025885.1"/>
    <property type="molecule type" value="Genomic_DNA"/>
</dbReference>
<organism evidence="2 3">
    <name type="scientific">Gordonia prachuapensis</name>
    <dbReference type="NCBI Taxonomy" id="3115651"/>
    <lineage>
        <taxon>Bacteria</taxon>
        <taxon>Bacillati</taxon>
        <taxon>Actinomycetota</taxon>
        <taxon>Actinomycetes</taxon>
        <taxon>Mycobacteriales</taxon>
        <taxon>Gordoniaceae</taxon>
        <taxon>Gordonia</taxon>
    </lineage>
</organism>
<protein>
    <recommendedName>
        <fullName evidence="4">Secreted protein</fullName>
    </recommendedName>
</protein>
<dbReference type="RefSeq" id="WP_330507281.1">
    <property type="nucleotide sequence ID" value="NZ_JAZDUE010000026.1"/>
</dbReference>
<dbReference type="Proteomes" id="UP001335729">
    <property type="component" value="Unassembled WGS sequence"/>
</dbReference>
<feature type="chain" id="PRO_5045884200" description="Secreted protein" evidence="1">
    <location>
        <begin position="33"/>
        <end position="182"/>
    </location>
</feature>
<reference evidence="2 3" key="1">
    <citation type="submission" date="2024-01" db="EMBL/GenBank/DDBJ databases">
        <title>Draft genome sequence of Gordonia sp. PKS22-38.</title>
        <authorList>
            <person name="Suphannarot A."/>
            <person name="Mingma R."/>
        </authorList>
    </citation>
    <scope>NUCLEOTIDE SEQUENCE [LARGE SCALE GENOMIC DNA]</scope>
    <source>
        <strain evidence="2 3">PKS22-38</strain>
    </source>
</reference>
<name>A0ABU7N006_9ACTN</name>
<evidence type="ECO:0000256" key="1">
    <source>
        <dbReference type="SAM" id="SignalP"/>
    </source>
</evidence>
<feature type="signal peptide" evidence="1">
    <location>
        <begin position="1"/>
        <end position="32"/>
    </location>
</feature>
<gene>
    <name evidence="2" type="ORF">V1Y59_22570</name>
</gene>
<evidence type="ECO:0008006" key="4">
    <source>
        <dbReference type="Google" id="ProtNLM"/>
    </source>
</evidence>
<comment type="caution">
    <text evidence="2">The sequence shown here is derived from an EMBL/GenBank/DDBJ whole genome shotgun (WGS) entry which is preliminary data.</text>
</comment>
<keyword evidence="3" id="KW-1185">Reference proteome</keyword>